<feature type="chain" id="PRO_5013211121" description="DUF4367 domain-containing protein" evidence="2">
    <location>
        <begin position="30"/>
        <end position="208"/>
    </location>
</feature>
<keyword evidence="2" id="KW-0732">Signal</keyword>
<evidence type="ECO:0000256" key="2">
    <source>
        <dbReference type="SAM" id="SignalP"/>
    </source>
</evidence>
<protein>
    <recommendedName>
        <fullName evidence="5">DUF4367 domain-containing protein</fullName>
    </recommendedName>
</protein>
<feature type="compositionally biased region" description="Basic and acidic residues" evidence="1">
    <location>
        <begin position="28"/>
        <end position="53"/>
    </location>
</feature>
<keyword evidence="4" id="KW-1185">Reference proteome</keyword>
<accession>A0A220U5A2</accession>
<feature type="region of interest" description="Disordered" evidence="1">
    <location>
        <begin position="23"/>
        <end position="54"/>
    </location>
</feature>
<sequence length="208" mass="23266">MKNFKKAMVVLLLAIFVVGCSPTSGSSKSEDTSTKESETTKPEKPDTASKSDDPLQTVIEKNPTVKEKWMGLPQEFQKKVIVPQLGSLPFSVDAVDVFTMATGILPPGVKTNFNIILKSKNSFPRIHIIAFDVEGQDVTFGDYTSEAELTENITGYYTESEKEKEISWLRKDETIRYVVKYVEGKDKEVSTSKEQLIKIANTMIDQID</sequence>
<evidence type="ECO:0000313" key="3">
    <source>
        <dbReference type="EMBL" id="ASK63225.1"/>
    </source>
</evidence>
<dbReference type="Proteomes" id="UP000198312">
    <property type="component" value="Chromosome"/>
</dbReference>
<evidence type="ECO:0008006" key="5">
    <source>
        <dbReference type="Google" id="ProtNLM"/>
    </source>
</evidence>
<dbReference type="KEGG" id="vil:CFK37_14240"/>
<dbReference type="RefSeq" id="WP_089062484.1">
    <property type="nucleotide sequence ID" value="NZ_CP022315.1"/>
</dbReference>
<proteinExistence type="predicted"/>
<evidence type="ECO:0000256" key="1">
    <source>
        <dbReference type="SAM" id="MobiDB-lite"/>
    </source>
</evidence>
<gene>
    <name evidence="3" type="ORF">CFK37_14240</name>
</gene>
<dbReference type="PROSITE" id="PS51257">
    <property type="entry name" value="PROKAR_LIPOPROTEIN"/>
    <property type="match status" value="1"/>
</dbReference>
<dbReference type="AlphaFoldDB" id="A0A220U5A2"/>
<feature type="signal peptide" evidence="2">
    <location>
        <begin position="1"/>
        <end position="29"/>
    </location>
</feature>
<evidence type="ECO:0000313" key="4">
    <source>
        <dbReference type="Proteomes" id="UP000198312"/>
    </source>
</evidence>
<reference evidence="3 4" key="1">
    <citation type="submission" date="2017-07" db="EMBL/GenBank/DDBJ databases">
        <title>Virgibacillus sp. LM2416.</title>
        <authorList>
            <person name="Tak E.J."/>
            <person name="Bae J.-W."/>
        </authorList>
    </citation>
    <scope>NUCLEOTIDE SEQUENCE [LARGE SCALE GENOMIC DNA]</scope>
    <source>
        <strain evidence="3 4">LM2416</strain>
    </source>
</reference>
<name>A0A220U5A2_9BACI</name>
<dbReference type="EMBL" id="CP022315">
    <property type="protein sequence ID" value="ASK63225.1"/>
    <property type="molecule type" value="Genomic_DNA"/>
</dbReference>
<organism evidence="3 4">
    <name type="scientific">Virgibacillus phasianinus</name>
    <dbReference type="NCBI Taxonomy" id="2017483"/>
    <lineage>
        <taxon>Bacteria</taxon>
        <taxon>Bacillati</taxon>
        <taxon>Bacillota</taxon>
        <taxon>Bacilli</taxon>
        <taxon>Bacillales</taxon>
        <taxon>Bacillaceae</taxon>
        <taxon>Virgibacillus</taxon>
    </lineage>
</organism>